<keyword evidence="1" id="KW-0472">Membrane</keyword>
<keyword evidence="1" id="KW-0812">Transmembrane</keyword>
<name>A0A6G0IBX0_LARCR</name>
<dbReference type="Proteomes" id="UP000424527">
    <property type="component" value="Unassembled WGS sequence"/>
</dbReference>
<gene>
    <name evidence="2" type="ORF">D5F01_LYC12724</name>
</gene>
<dbReference type="Gene3D" id="3.10.130.10">
    <property type="entry name" value="Ribonuclease A-like domain"/>
    <property type="match status" value="1"/>
</dbReference>
<reference evidence="2 3" key="1">
    <citation type="submission" date="2019-07" db="EMBL/GenBank/DDBJ databases">
        <title>Chromosome genome assembly for large yellow croaker.</title>
        <authorList>
            <person name="Xiao S."/>
        </authorList>
    </citation>
    <scope>NUCLEOTIDE SEQUENCE [LARGE SCALE GENOMIC DNA]</scope>
    <source>
        <strain evidence="2">JMULYC20181020</strain>
        <tissue evidence="2">Muscle</tissue>
    </source>
</reference>
<keyword evidence="1" id="KW-1133">Transmembrane helix</keyword>
<evidence type="ECO:0000313" key="3">
    <source>
        <dbReference type="Proteomes" id="UP000424527"/>
    </source>
</evidence>
<protein>
    <submittedName>
        <fullName evidence="2">Uncharacterized protein</fullName>
    </submittedName>
</protein>
<feature type="transmembrane region" description="Helical" evidence="1">
    <location>
        <begin position="56"/>
        <end position="75"/>
    </location>
</feature>
<evidence type="ECO:0000256" key="1">
    <source>
        <dbReference type="SAM" id="Phobius"/>
    </source>
</evidence>
<comment type="caution">
    <text evidence="2">The sequence shown here is derived from an EMBL/GenBank/DDBJ whole genome shotgun (WGS) entry which is preliminary data.</text>
</comment>
<keyword evidence="3" id="KW-1185">Reference proteome</keyword>
<proteinExistence type="predicted"/>
<accession>A0A6G0IBX0</accession>
<dbReference type="InterPro" id="IPR036816">
    <property type="entry name" value="RNaseA-like_dom_sf"/>
</dbReference>
<organism evidence="2 3">
    <name type="scientific">Larimichthys crocea</name>
    <name type="common">Large yellow croaker</name>
    <name type="synonym">Pseudosciaena crocea</name>
    <dbReference type="NCBI Taxonomy" id="215358"/>
    <lineage>
        <taxon>Eukaryota</taxon>
        <taxon>Metazoa</taxon>
        <taxon>Chordata</taxon>
        <taxon>Craniata</taxon>
        <taxon>Vertebrata</taxon>
        <taxon>Euteleostomi</taxon>
        <taxon>Actinopterygii</taxon>
        <taxon>Neopterygii</taxon>
        <taxon>Teleostei</taxon>
        <taxon>Neoteleostei</taxon>
        <taxon>Acanthomorphata</taxon>
        <taxon>Eupercaria</taxon>
        <taxon>Sciaenidae</taxon>
        <taxon>Larimichthys</taxon>
    </lineage>
</organism>
<evidence type="ECO:0000313" key="2">
    <source>
        <dbReference type="EMBL" id="KAE8288847.1"/>
    </source>
</evidence>
<dbReference type="EMBL" id="REGW02000012">
    <property type="protein sequence ID" value="KAE8288847.1"/>
    <property type="molecule type" value="Genomic_DNA"/>
</dbReference>
<dbReference type="AlphaFoldDB" id="A0A6G0IBX0"/>
<sequence length="180" mass="20069">MATKPLSADTFALTFPVPWTRMCGTTISRGRMTVPDPLSPSSSEKTWTSLCKNTDFWIMAAIRAFFILLVCLLLARQAFAKNEAPCQLSKWNNGYNTFVKRHICSVTQNSLSISNWEHCIRNNGSCDRPTQSFLQPKDMDKVKGVCTSEGGVIYKENLCISRQSFTFVTLTAAAKIRIAG</sequence>